<evidence type="ECO:0000256" key="2">
    <source>
        <dbReference type="SAM" id="Phobius"/>
    </source>
</evidence>
<feature type="transmembrane region" description="Helical" evidence="2">
    <location>
        <begin position="1225"/>
        <end position="1248"/>
    </location>
</feature>
<feature type="compositionally biased region" description="Polar residues" evidence="1">
    <location>
        <begin position="430"/>
        <end position="445"/>
    </location>
</feature>
<dbReference type="Pfam" id="PF22936">
    <property type="entry name" value="Pol_BBD"/>
    <property type="match status" value="1"/>
</dbReference>
<reference evidence="4 5" key="1">
    <citation type="submission" date="2024-10" db="EMBL/GenBank/DDBJ databases">
        <title>Updated reference genomes for cyclostephanoid diatoms.</title>
        <authorList>
            <person name="Roberts W.R."/>
            <person name="Alverson A.J."/>
        </authorList>
    </citation>
    <scope>NUCLEOTIDE SEQUENCE [LARGE SCALE GENOMIC DNA]</scope>
    <source>
        <strain evidence="4 5">AJA232-27</strain>
    </source>
</reference>
<dbReference type="Pfam" id="PF13692">
    <property type="entry name" value="Glyco_trans_1_4"/>
    <property type="match status" value="1"/>
</dbReference>
<organism evidence="4 5">
    <name type="scientific">Discostella pseudostelligera</name>
    <dbReference type="NCBI Taxonomy" id="259834"/>
    <lineage>
        <taxon>Eukaryota</taxon>
        <taxon>Sar</taxon>
        <taxon>Stramenopiles</taxon>
        <taxon>Ochrophyta</taxon>
        <taxon>Bacillariophyta</taxon>
        <taxon>Coscinodiscophyceae</taxon>
        <taxon>Thalassiosirophycidae</taxon>
        <taxon>Stephanodiscales</taxon>
        <taxon>Stephanodiscaceae</taxon>
        <taxon>Discostella</taxon>
    </lineage>
</organism>
<feature type="compositionally biased region" description="Low complexity" evidence="1">
    <location>
        <begin position="390"/>
        <end position="402"/>
    </location>
</feature>
<protein>
    <recommendedName>
        <fullName evidence="3">Retrovirus-related Pol polyprotein from transposon TNT 1-94-like beta-barrel domain-containing protein</fullName>
    </recommendedName>
</protein>
<dbReference type="SUPFAM" id="SSF53756">
    <property type="entry name" value="UDP-Glycosyltransferase/glycogen phosphorylase"/>
    <property type="match status" value="1"/>
</dbReference>
<feature type="region of interest" description="Disordered" evidence="1">
    <location>
        <begin position="1"/>
        <end position="59"/>
    </location>
</feature>
<feature type="domain" description="Retrovirus-related Pol polyprotein from transposon TNT 1-94-like beta-barrel" evidence="3">
    <location>
        <begin position="536"/>
        <end position="607"/>
    </location>
</feature>
<dbReference type="Gene3D" id="3.40.50.2000">
    <property type="entry name" value="Glycogen Phosphorylase B"/>
    <property type="match status" value="1"/>
</dbReference>
<dbReference type="InterPro" id="IPR054722">
    <property type="entry name" value="PolX-like_BBD"/>
</dbReference>
<proteinExistence type="predicted"/>
<dbReference type="PANTHER" id="PTHR45947:SF3">
    <property type="entry name" value="SULFOQUINOVOSYL TRANSFERASE SQD2"/>
    <property type="match status" value="1"/>
</dbReference>
<name>A0ABD3N947_9STRA</name>
<evidence type="ECO:0000313" key="4">
    <source>
        <dbReference type="EMBL" id="KAL3772169.1"/>
    </source>
</evidence>
<evidence type="ECO:0000313" key="5">
    <source>
        <dbReference type="Proteomes" id="UP001530293"/>
    </source>
</evidence>
<keyword evidence="5" id="KW-1185">Reference proteome</keyword>
<feature type="compositionally biased region" description="Low complexity" evidence="1">
    <location>
        <begin position="281"/>
        <end position="304"/>
    </location>
</feature>
<dbReference type="EMBL" id="JALLBG020000015">
    <property type="protein sequence ID" value="KAL3772169.1"/>
    <property type="molecule type" value="Genomic_DNA"/>
</dbReference>
<sequence length="1302" mass="142845">MQPPAPPIHTAFHQQPAPAPLQQPYHQYVQPPPPVAAPVPQPPPGPAYHQHAPANPPAAPAQLDQAAMFAIIQQLAASSAPKAPLAPFPKYTDATKHAIPVYLAAIRAYMNDPFFAPVLDWTTTVPATQKYSSRIIQDMITNLPPALFSPYINNPAYDDRGFEMLQHFIDFLQPSRPENRLNHLQALTRIEYKSQESLPEFWARLRSHVLPLGNLSIPDAAPLLGLMALAIDNNKCMGLINRYYAGDPTVTNADLATMEQLSTDEEARRQLLSGSNDPTIPTASRVSSAPAPSPSASQPSTQQVVFPPVKPLRWGVAKEIHAQQERCPYCYSHDSFHWTVGCPCLASMGIVCVKDAAKAKEITTKFDAHKPPQPSTHNNANTGRRRGNRRNNNSNANAAATSPQPPAPAPAASTNNTPAVSGPDAASGCHATSTERPASSNTTVYQRYPDGFDLSDDETDIFALSNDHSGNANNNNSALYPPTLCNVACSRSSNPPTSKTTTSLSSILSTVATQELKTIPGCVFSPLPDTEDECCADSGATHVMLPDYTAFNSYRTQVGRTVTLGDKSTVPIAGEGTATFSLNGKVITVRNALHVPDLRQPLYSLRKHKSMPGCGTFSHRNVGSFILFPDSILDIDDSVDNIVTYKSIGRQQPIYLSDYIEPRPSSASTAEASHSPTSSPDTSDIMSDSDLMATASEPLPLSLLSQLHPDPTALPPVRPENTPAPCELRTLFDPLKLHKIFGCRRFKNQQHIIAASQNATLLKTGEFPVSLGSFTTIPNLPAGKTSKKRRKYLDKVHLDIVFGDCMSLGGYTHALLLVDSATRYSWIYGLASLTSASIIDALQQFHAHATRLPTPYPPGMRVLVLTKPDATPVKGTIQNVPLPSNESTLDSTTNYTVLLDDGTTQDVQFHQLQDPSEKPTSLPTDPTTYTNTRISGLPHDLQPNCKVTMDHNGAFHKGYLVHDAATGFSFEYRRHPRASKPEWTVPLPNFLLNWPTLMADDVLFPGHSTYLSERIELCWCVGRLSPEKGVDGEQGYLWSNDVDKHTIRITHDLLCSSFSSIPELIKVLPRLPDCALWLVGDGPFRPELERLARVLDVPVKFLGYQSGEALHSVYAVADLFVCPSLTETFGQTVNEALASQVRVALPNVPVFAEAYGEAIPSDAFWKPLDQSDMANAISRQLVRHARNDPTGLPDLDKLKTWNDACHALLGEYRHAFQDRQHTFTLFSWIYFPIWCAFTISTTISFFLFAQIRSVCGGSVRLFFRSAAEDMLIKVQSFQRLPSFESLNRMEAAEKRPVRSRSE</sequence>
<evidence type="ECO:0000256" key="1">
    <source>
        <dbReference type="SAM" id="MobiDB-lite"/>
    </source>
</evidence>
<feature type="compositionally biased region" description="Pro residues" evidence="1">
    <location>
        <begin position="30"/>
        <end position="46"/>
    </location>
</feature>
<feature type="region of interest" description="Disordered" evidence="1">
    <location>
        <begin position="665"/>
        <end position="687"/>
    </location>
</feature>
<keyword evidence="2" id="KW-0812">Transmembrane</keyword>
<evidence type="ECO:0000259" key="3">
    <source>
        <dbReference type="Pfam" id="PF22936"/>
    </source>
</evidence>
<dbReference type="InterPro" id="IPR050194">
    <property type="entry name" value="Glycosyltransferase_grp1"/>
</dbReference>
<gene>
    <name evidence="4" type="ORF">ACHAWU_008570</name>
</gene>
<feature type="compositionally biased region" description="Low complexity" evidence="1">
    <location>
        <begin position="410"/>
        <end position="419"/>
    </location>
</feature>
<dbReference type="PANTHER" id="PTHR45947">
    <property type="entry name" value="SULFOQUINOVOSYL TRANSFERASE SQD2"/>
    <property type="match status" value="1"/>
</dbReference>
<dbReference type="Proteomes" id="UP001530293">
    <property type="component" value="Unassembled WGS sequence"/>
</dbReference>
<feature type="compositionally biased region" description="Low complexity" evidence="1">
    <location>
        <begin position="13"/>
        <end position="29"/>
    </location>
</feature>
<feature type="region of interest" description="Disordered" evidence="1">
    <location>
        <begin position="268"/>
        <end position="304"/>
    </location>
</feature>
<keyword evidence="2" id="KW-1133">Transmembrane helix</keyword>
<feature type="region of interest" description="Disordered" evidence="1">
    <location>
        <begin position="364"/>
        <end position="451"/>
    </location>
</feature>
<keyword evidence="2" id="KW-0472">Membrane</keyword>
<comment type="caution">
    <text evidence="4">The sequence shown here is derived from an EMBL/GenBank/DDBJ whole genome shotgun (WGS) entry which is preliminary data.</text>
</comment>
<feature type="compositionally biased region" description="Low complexity" evidence="1">
    <location>
        <begin position="673"/>
        <end position="687"/>
    </location>
</feature>
<accession>A0ABD3N947</accession>